<evidence type="ECO:0000313" key="20">
    <source>
        <dbReference type="Proteomes" id="UP000824071"/>
    </source>
</evidence>
<evidence type="ECO:0000256" key="2">
    <source>
        <dbReference type="ARBA" id="ARBA00004752"/>
    </source>
</evidence>
<evidence type="ECO:0000256" key="9">
    <source>
        <dbReference type="ARBA" id="ARBA00022960"/>
    </source>
</evidence>
<dbReference type="SUPFAM" id="SSF69189">
    <property type="entry name" value="Penicillin-binding protein associated domain"/>
    <property type="match status" value="1"/>
</dbReference>
<dbReference type="GO" id="GO:0006508">
    <property type="term" value="P:proteolysis"/>
    <property type="evidence" value="ECO:0007669"/>
    <property type="project" value="UniProtKB-KW"/>
</dbReference>
<evidence type="ECO:0000256" key="13">
    <source>
        <dbReference type="PIRSR" id="PIRSR618044-1"/>
    </source>
</evidence>
<dbReference type="InterPro" id="IPR037167">
    <property type="entry name" value="Peptidase_S11_C_sf"/>
</dbReference>
<reference evidence="19" key="2">
    <citation type="journal article" date="2021" name="PeerJ">
        <title>Extensive microbial diversity within the chicken gut microbiome revealed by metagenomics and culture.</title>
        <authorList>
            <person name="Gilroy R."/>
            <person name="Ravi A."/>
            <person name="Getino M."/>
            <person name="Pursley I."/>
            <person name="Horton D.L."/>
            <person name="Alikhan N.F."/>
            <person name="Baker D."/>
            <person name="Gharbi K."/>
            <person name="Hall N."/>
            <person name="Watson M."/>
            <person name="Adriaenssens E.M."/>
            <person name="Foster-Nyarko E."/>
            <person name="Jarju S."/>
            <person name="Secka A."/>
            <person name="Antonio M."/>
            <person name="Oren A."/>
            <person name="Chaudhuri R.R."/>
            <person name="La Ragione R."/>
            <person name="Hildebrand F."/>
            <person name="Pallen M.J."/>
        </authorList>
    </citation>
    <scope>NUCLEOTIDE SEQUENCE</scope>
    <source>
        <strain evidence="19">ChiGjej1B1-19959</strain>
    </source>
</reference>
<dbReference type="GO" id="GO:0009252">
    <property type="term" value="P:peptidoglycan biosynthetic process"/>
    <property type="evidence" value="ECO:0007669"/>
    <property type="project" value="UniProtKB-KW"/>
</dbReference>
<dbReference type="GO" id="GO:0071555">
    <property type="term" value="P:cell wall organization"/>
    <property type="evidence" value="ECO:0007669"/>
    <property type="project" value="UniProtKB-KW"/>
</dbReference>
<dbReference type="InterPro" id="IPR012338">
    <property type="entry name" value="Beta-lactam/transpept-like"/>
</dbReference>
<organism evidence="19 20">
    <name type="scientific">Candidatus Fimenecus excrementigallinarum</name>
    <dbReference type="NCBI Taxonomy" id="2840816"/>
    <lineage>
        <taxon>Bacteria</taxon>
        <taxon>Bacillati</taxon>
        <taxon>Bacillota</taxon>
        <taxon>Clostridia</taxon>
        <taxon>Candidatus Fimenecus</taxon>
    </lineage>
</organism>
<evidence type="ECO:0000259" key="18">
    <source>
        <dbReference type="Pfam" id="PF07943"/>
    </source>
</evidence>
<dbReference type="InterPro" id="IPR012907">
    <property type="entry name" value="Peptidase_S11_C"/>
</dbReference>
<evidence type="ECO:0000256" key="16">
    <source>
        <dbReference type="SAM" id="SignalP"/>
    </source>
</evidence>
<feature type="binding site" evidence="14">
    <location>
        <position position="222"/>
    </location>
    <ligand>
        <name>substrate</name>
    </ligand>
</feature>
<dbReference type="PANTHER" id="PTHR21581">
    <property type="entry name" value="D-ALANYL-D-ALANINE CARBOXYPEPTIDASE"/>
    <property type="match status" value="1"/>
</dbReference>
<evidence type="ECO:0000256" key="4">
    <source>
        <dbReference type="ARBA" id="ARBA00012448"/>
    </source>
</evidence>
<protein>
    <recommendedName>
        <fullName evidence="4">serine-type D-Ala-D-Ala carboxypeptidase</fullName>
        <ecNumber evidence="4">3.4.16.4</ecNumber>
    </recommendedName>
</protein>
<feature type="active site" evidence="13">
    <location>
        <position position="115"/>
    </location>
</feature>
<evidence type="ECO:0000259" key="17">
    <source>
        <dbReference type="Pfam" id="PF00768"/>
    </source>
</evidence>
<dbReference type="InterPro" id="IPR015956">
    <property type="entry name" value="Peniciliin-bd_prot_C_sf"/>
</dbReference>
<comment type="catalytic activity">
    <reaction evidence="12">
        <text>Preferential cleavage: (Ac)2-L-Lys-D-Ala-|-D-Ala. Also transpeptidation of peptidyl-alanyl moieties that are N-acyl substituents of D-alanine.</text>
        <dbReference type="EC" id="3.4.16.4"/>
    </reaction>
</comment>
<name>A0A9D1IFF6_9FIRM</name>
<comment type="function">
    <text evidence="1">Removes C-terminal D-alanyl residues from sugar-peptide cell wall precursors.</text>
</comment>
<keyword evidence="5 19" id="KW-0121">Carboxypeptidase</keyword>
<keyword evidence="11" id="KW-0961">Cell wall biogenesis/degradation</keyword>
<keyword evidence="6" id="KW-0645">Protease</keyword>
<dbReference type="Pfam" id="PF00768">
    <property type="entry name" value="Peptidase_S11"/>
    <property type="match status" value="1"/>
</dbReference>
<feature type="domain" description="Peptidase S11 D-alanyl-D-alanine carboxypeptidase A N-terminal" evidence="17">
    <location>
        <begin position="26"/>
        <end position="252"/>
    </location>
</feature>
<dbReference type="PANTHER" id="PTHR21581:SF33">
    <property type="entry name" value="D-ALANYL-D-ALANINE CARBOXYPEPTIDASE DACB"/>
    <property type="match status" value="1"/>
</dbReference>
<evidence type="ECO:0000256" key="7">
    <source>
        <dbReference type="ARBA" id="ARBA00022729"/>
    </source>
</evidence>
<dbReference type="EC" id="3.4.16.4" evidence="4"/>
<comment type="similarity">
    <text evidence="3 15">Belongs to the peptidase S11 family.</text>
</comment>
<evidence type="ECO:0000256" key="3">
    <source>
        <dbReference type="ARBA" id="ARBA00007164"/>
    </source>
</evidence>
<dbReference type="Gene3D" id="2.60.410.10">
    <property type="entry name" value="D-Ala-D-Ala carboxypeptidase, C-terminal domain"/>
    <property type="match status" value="1"/>
</dbReference>
<dbReference type="InterPro" id="IPR001967">
    <property type="entry name" value="Peptidase_S11_N"/>
</dbReference>
<evidence type="ECO:0000313" key="19">
    <source>
        <dbReference type="EMBL" id="HIU35029.1"/>
    </source>
</evidence>
<comment type="caution">
    <text evidence="19">The sequence shown here is derived from an EMBL/GenBank/DDBJ whole genome shotgun (WGS) entry which is preliminary data.</text>
</comment>
<evidence type="ECO:0000256" key="10">
    <source>
        <dbReference type="ARBA" id="ARBA00022984"/>
    </source>
</evidence>
<dbReference type="Proteomes" id="UP000824071">
    <property type="component" value="Unassembled WGS sequence"/>
</dbReference>
<dbReference type="PRINTS" id="PR00725">
    <property type="entry name" value="DADACBPTASE1"/>
</dbReference>
<evidence type="ECO:0000256" key="11">
    <source>
        <dbReference type="ARBA" id="ARBA00023316"/>
    </source>
</evidence>
<keyword evidence="8" id="KW-0378">Hydrolase</keyword>
<dbReference type="Gene3D" id="3.40.710.10">
    <property type="entry name" value="DD-peptidase/beta-lactamase superfamily"/>
    <property type="match status" value="1"/>
</dbReference>
<keyword evidence="10" id="KW-0573">Peptidoglycan synthesis</keyword>
<gene>
    <name evidence="19" type="ORF">IAC53_00230</name>
</gene>
<dbReference type="GO" id="GO:0009002">
    <property type="term" value="F:serine-type D-Ala-D-Ala carboxypeptidase activity"/>
    <property type="evidence" value="ECO:0007669"/>
    <property type="project" value="UniProtKB-EC"/>
</dbReference>
<proteinExistence type="inferred from homology"/>
<evidence type="ECO:0000256" key="8">
    <source>
        <dbReference type="ARBA" id="ARBA00022801"/>
    </source>
</evidence>
<evidence type="ECO:0000256" key="14">
    <source>
        <dbReference type="PIRSR" id="PIRSR618044-2"/>
    </source>
</evidence>
<evidence type="ECO:0000256" key="1">
    <source>
        <dbReference type="ARBA" id="ARBA00003217"/>
    </source>
</evidence>
<evidence type="ECO:0000256" key="12">
    <source>
        <dbReference type="ARBA" id="ARBA00034000"/>
    </source>
</evidence>
<keyword evidence="7 16" id="KW-0732">Signal</keyword>
<feature type="active site" description="Acyl-ester intermediate" evidence="13">
    <location>
        <position position="60"/>
    </location>
</feature>
<dbReference type="GO" id="GO:0008360">
    <property type="term" value="P:regulation of cell shape"/>
    <property type="evidence" value="ECO:0007669"/>
    <property type="project" value="UniProtKB-KW"/>
</dbReference>
<keyword evidence="9" id="KW-0133">Cell shape</keyword>
<evidence type="ECO:0000256" key="15">
    <source>
        <dbReference type="RuleBase" id="RU004016"/>
    </source>
</evidence>
<dbReference type="EMBL" id="DVMW01000001">
    <property type="protein sequence ID" value="HIU35029.1"/>
    <property type="molecule type" value="Genomic_DNA"/>
</dbReference>
<accession>A0A9D1IFF6</accession>
<dbReference type="InterPro" id="IPR018044">
    <property type="entry name" value="Peptidase_S11"/>
</dbReference>
<dbReference type="SUPFAM" id="SSF56601">
    <property type="entry name" value="beta-lactamase/transpeptidase-like"/>
    <property type="match status" value="1"/>
</dbReference>
<evidence type="ECO:0000256" key="5">
    <source>
        <dbReference type="ARBA" id="ARBA00022645"/>
    </source>
</evidence>
<evidence type="ECO:0000256" key="6">
    <source>
        <dbReference type="ARBA" id="ARBA00022670"/>
    </source>
</evidence>
<feature type="active site" description="Proton acceptor" evidence="13">
    <location>
        <position position="63"/>
    </location>
</feature>
<sequence length="381" mass="40363">MLKKWVSALLCAGLLLAALPTYGAGAAPDDISAKGCVLMVAGSGEVLYEKEAHTRLSMASTTKIMTALLALESGGLDREIVVTDEMVRVEGTSIGLLPGDTISLYTLVAGMLLESGNDAANVTAYVVSGGIEPFLELMNAKARALGMENTHFSTVSGLDAKDHYSTAYDMALLACAAIENPAFRAICAQESARVSYGNPPYARTLRNHNRLLESYDGAFGVKTGFTRKSGRCLVSAAERGGVTLVAVTLHAPDDWADHEQLLDYGFSVTRVLDGETLCAPPQAVVVGGEAAHVQTAFASQPVLPVTDRTPDVTAEVFMQPFLYAPVDAGDCVGTVRFYAAGQMILETPLLAADDVPAQAAPEAEPAKPSLWTRIRQFFGRE</sequence>
<reference evidence="19" key="1">
    <citation type="submission" date="2020-10" db="EMBL/GenBank/DDBJ databases">
        <authorList>
            <person name="Gilroy R."/>
        </authorList>
    </citation>
    <scope>NUCLEOTIDE SEQUENCE</scope>
    <source>
        <strain evidence="19">ChiGjej1B1-19959</strain>
    </source>
</reference>
<feature type="signal peptide" evidence="16">
    <location>
        <begin position="1"/>
        <end position="26"/>
    </location>
</feature>
<dbReference type="AlphaFoldDB" id="A0A9D1IFF6"/>
<dbReference type="Pfam" id="PF07943">
    <property type="entry name" value="PBP5_C"/>
    <property type="match status" value="1"/>
</dbReference>
<feature type="chain" id="PRO_5039502808" description="serine-type D-Ala-D-Ala carboxypeptidase" evidence="16">
    <location>
        <begin position="27"/>
        <end position="381"/>
    </location>
</feature>
<comment type="pathway">
    <text evidence="2">Cell wall biogenesis; peptidoglycan biosynthesis.</text>
</comment>
<feature type="domain" description="Peptidase S11 D-Ala-D-Ala carboxypeptidase A C-terminal" evidence="18">
    <location>
        <begin position="306"/>
        <end position="356"/>
    </location>
</feature>